<keyword evidence="2" id="KW-1185">Reference proteome</keyword>
<dbReference type="Proteomes" id="UP001194468">
    <property type="component" value="Unassembled WGS sequence"/>
</dbReference>
<proteinExistence type="predicted"/>
<evidence type="ECO:0000313" key="1">
    <source>
        <dbReference type="EMBL" id="KAF8447709.1"/>
    </source>
</evidence>
<evidence type="ECO:0000313" key="2">
    <source>
        <dbReference type="Proteomes" id="UP001194468"/>
    </source>
</evidence>
<comment type="caution">
    <text evidence="1">The sequence shown here is derived from an EMBL/GenBank/DDBJ whole genome shotgun (WGS) entry which is preliminary data.</text>
</comment>
<gene>
    <name evidence="1" type="ORF">L210DRAFT_3527006</name>
</gene>
<reference evidence="1" key="2">
    <citation type="journal article" date="2020" name="Nat. Commun.">
        <title>Large-scale genome sequencing of mycorrhizal fungi provides insights into the early evolution of symbiotic traits.</title>
        <authorList>
            <person name="Miyauchi S."/>
            <person name="Kiss E."/>
            <person name="Kuo A."/>
            <person name="Drula E."/>
            <person name="Kohler A."/>
            <person name="Sanchez-Garcia M."/>
            <person name="Morin E."/>
            <person name="Andreopoulos B."/>
            <person name="Barry K.W."/>
            <person name="Bonito G."/>
            <person name="Buee M."/>
            <person name="Carver A."/>
            <person name="Chen C."/>
            <person name="Cichocki N."/>
            <person name="Clum A."/>
            <person name="Culley D."/>
            <person name="Crous P.W."/>
            <person name="Fauchery L."/>
            <person name="Girlanda M."/>
            <person name="Hayes R.D."/>
            <person name="Keri Z."/>
            <person name="LaButti K."/>
            <person name="Lipzen A."/>
            <person name="Lombard V."/>
            <person name="Magnuson J."/>
            <person name="Maillard F."/>
            <person name="Murat C."/>
            <person name="Nolan M."/>
            <person name="Ohm R.A."/>
            <person name="Pangilinan J."/>
            <person name="Pereira M.F."/>
            <person name="Perotto S."/>
            <person name="Peter M."/>
            <person name="Pfister S."/>
            <person name="Riley R."/>
            <person name="Sitrit Y."/>
            <person name="Stielow J.B."/>
            <person name="Szollosi G."/>
            <person name="Zifcakova L."/>
            <person name="Stursova M."/>
            <person name="Spatafora J.W."/>
            <person name="Tedersoo L."/>
            <person name="Vaario L.M."/>
            <person name="Yamada A."/>
            <person name="Yan M."/>
            <person name="Wang P."/>
            <person name="Xu J."/>
            <person name="Bruns T."/>
            <person name="Baldrian P."/>
            <person name="Vilgalys R."/>
            <person name="Dunand C."/>
            <person name="Henrissat B."/>
            <person name="Grigoriev I.V."/>
            <person name="Hibbett D."/>
            <person name="Nagy L.G."/>
            <person name="Martin F.M."/>
        </authorList>
    </citation>
    <scope>NUCLEOTIDE SEQUENCE</scope>
    <source>
        <strain evidence="1">BED1</strain>
    </source>
</reference>
<sequence>MDVLWCNSCPSSLKSQRRKIDFCRSPQWFVPRGQYRYPEWIKWAFAWMLMIRYLKDTARATTVDRMIPDYHMFERL</sequence>
<protein>
    <submittedName>
        <fullName evidence="1">Uncharacterized protein</fullName>
    </submittedName>
</protein>
<organism evidence="1 2">
    <name type="scientific">Boletus edulis BED1</name>
    <dbReference type="NCBI Taxonomy" id="1328754"/>
    <lineage>
        <taxon>Eukaryota</taxon>
        <taxon>Fungi</taxon>
        <taxon>Dikarya</taxon>
        <taxon>Basidiomycota</taxon>
        <taxon>Agaricomycotina</taxon>
        <taxon>Agaricomycetes</taxon>
        <taxon>Agaricomycetidae</taxon>
        <taxon>Boletales</taxon>
        <taxon>Boletineae</taxon>
        <taxon>Boletaceae</taxon>
        <taxon>Boletoideae</taxon>
        <taxon>Boletus</taxon>
    </lineage>
</organism>
<dbReference type="EMBL" id="WHUW01000004">
    <property type="protein sequence ID" value="KAF8447709.1"/>
    <property type="molecule type" value="Genomic_DNA"/>
</dbReference>
<dbReference type="AlphaFoldDB" id="A0AAD4C388"/>
<accession>A0AAD4C388</accession>
<name>A0AAD4C388_BOLED</name>
<reference evidence="1" key="1">
    <citation type="submission" date="2019-10" db="EMBL/GenBank/DDBJ databases">
        <authorList>
            <consortium name="DOE Joint Genome Institute"/>
            <person name="Kuo A."/>
            <person name="Miyauchi S."/>
            <person name="Kiss E."/>
            <person name="Drula E."/>
            <person name="Kohler A."/>
            <person name="Sanchez-Garcia M."/>
            <person name="Andreopoulos B."/>
            <person name="Barry K.W."/>
            <person name="Bonito G."/>
            <person name="Buee M."/>
            <person name="Carver A."/>
            <person name="Chen C."/>
            <person name="Cichocki N."/>
            <person name="Clum A."/>
            <person name="Culley D."/>
            <person name="Crous P.W."/>
            <person name="Fauchery L."/>
            <person name="Girlanda M."/>
            <person name="Hayes R."/>
            <person name="Keri Z."/>
            <person name="LaButti K."/>
            <person name="Lipzen A."/>
            <person name="Lombard V."/>
            <person name="Magnuson J."/>
            <person name="Maillard F."/>
            <person name="Morin E."/>
            <person name="Murat C."/>
            <person name="Nolan M."/>
            <person name="Ohm R."/>
            <person name="Pangilinan J."/>
            <person name="Pereira M."/>
            <person name="Perotto S."/>
            <person name="Peter M."/>
            <person name="Riley R."/>
            <person name="Sitrit Y."/>
            <person name="Stielow B."/>
            <person name="Szollosi G."/>
            <person name="Zifcakova L."/>
            <person name="Stursova M."/>
            <person name="Spatafora J.W."/>
            <person name="Tedersoo L."/>
            <person name="Vaario L.-M."/>
            <person name="Yamada A."/>
            <person name="Yan M."/>
            <person name="Wang P."/>
            <person name="Xu J."/>
            <person name="Bruns T."/>
            <person name="Baldrian P."/>
            <person name="Vilgalys R."/>
            <person name="Henrissat B."/>
            <person name="Grigoriev I.V."/>
            <person name="Hibbett D."/>
            <person name="Nagy L.G."/>
            <person name="Martin F.M."/>
        </authorList>
    </citation>
    <scope>NUCLEOTIDE SEQUENCE</scope>
    <source>
        <strain evidence="1">BED1</strain>
    </source>
</reference>